<dbReference type="OrthoDB" id="10266249at2759"/>
<dbReference type="GO" id="GO:0008270">
    <property type="term" value="F:zinc ion binding"/>
    <property type="evidence" value="ECO:0007669"/>
    <property type="project" value="UniProtKB-KW"/>
</dbReference>
<comment type="similarity">
    <text evidence="1">Belongs to the KIN17 family.</text>
</comment>
<dbReference type="GO" id="GO:0005634">
    <property type="term" value="C:nucleus"/>
    <property type="evidence" value="ECO:0007669"/>
    <property type="project" value="TreeGrafter"/>
</dbReference>
<dbReference type="Pfam" id="PF25095">
    <property type="entry name" value="C2H2-zf_KIN17"/>
    <property type="match status" value="1"/>
</dbReference>
<dbReference type="InterPro" id="IPR037321">
    <property type="entry name" value="KIN17-like"/>
</dbReference>
<name>A0A1D1V3S9_RAMVA</name>
<keyword evidence="3" id="KW-0863">Zinc-finger</keyword>
<proteinExistence type="inferred from homology"/>
<evidence type="ECO:0000313" key="7">
    <source>
        <dbReference type="EMBL" id="GAU94622.1"/>
    </source>
</evidence>
<dbReference type="GO" id="GO:0006974">
    <property type="term" value="P:DNA damage response"/>
    <property type="evidence" value="ECO:0007669"/>
    <property type="project" value="TreeGrafter"/>
</dbReference>
<dbReference type="InterPro" id="IPR041330">
    <property type="entry name" value="KN17_SH3"/>
</dbReference>
<accession>A0A1D1V3S9</accession>
<dbReference type="InterPro" id="IPR041995">
    <property type="entry name" value="KOW_KIN17"/>
</dbReference>
<dbReference type="PANTHER" id="PTHR12805:SF0">
    <property type="entry name" value="DNA_RNA-BINDING PROTEIN KIN17"/>
    <property type="match status" value="1"/>
</dbReference>
<dbReference type="Gene3D" id="2.30.30.30">
    <property type="match status" value="1"/>
</dbReference>
<keyword evidence="8" id="KW-1185">Reference proteome</keyword>
<evidence type="ECO:0000256" key="1">
    <source>
        <dbReference type="ARBA" id="ARBA00008517"/>
    </source>
</evidence>
<protein>
    <recommendedName>
        <fullName evidence="6">DNA/RNA-binding protein Kin17 WH-like domain-containing protein</fullName>
    </recommendedName>
</protein>
<evidence type="ECO:0000313" key="8">
    <source>
        <dbReference type="Proteomes" id="UP000186922"/>
    </source>
</evidence>
<evidence type="ECO:0000256" key="5">
    <source>
        <dbReference type="SAM" id="MobiDB-lite"/>
    </source>
</evidence>
<dbReference type="GO" id="GO:0006260">
    <property type="term" value="P:DNA replication"/>
    <property type="evidence" value="ECO:0007669"/>
    <property type="project" value="TreeGrafter"/>
</dbReference>
<dbReference type="SMART" id="SM01253">
    <property type="entry name" value="Kin17_mid"/>
    <property type="match status" value="1"/>
</dbReference>
<dbReference type="Proteomes" id="UP000186922">
    <property type="component" value="Unassembled WGS sequence"/>
</dbReference>
<evidence type="ECO:0000256" key="2">
    <source>
        <dbReference type="ARBA" id="ARBA00022723"/>
    </source>
</evidence>
<dbReference type="STRING" id="947166.A0A1D1V3S9"/>
<feature type="domain" description="DNA/RNA-binding protein Kin17 WH-like" evidence="6">
    <location>
        <begin position="52"/>
        <end position="178"/>
    </location>
</feature>
<dbReference type="Gene3D" id="2.30.30.140">
    <property type="match status" value="1"/>
</dbReference>
<dbReference type="AlphaFoldDB" id="A0A1D1V3S9"/>
<dbReference type="Pfam" id="PF25092">
    <property type="entry name" value="SH3_KIN17_C"/>
    <property type="match status" value="1"/>
</dbReference>
<reference evidence="7 8" key="1">
    <citation type="journal article" date="2016" name="Nat. Commun.">
        <title>Extremotolerant tardigrade genome and improved radiotolerance of human cultured cells by tardigrade-unique protein.</title>
        <authorList>
            <person name="Hashimoto T."/>
            <person name="Horikawa D.D."/>
            <person name="Saito Y."/>
            <person name="Kuwahara H."/>
            <person name="Kozuka-Hata H."/>
            <person name="Shin-I T."/>
            <person name="Minakuchi Y."/>
            <person name="Ohishi K."/>
            <person name="Motoyama A."/>
            <person name="Aizu T."/>
            <person name="Enomoto A."/>
            <person name="Kondo K."/>
            <person name="Tanaka S."/>
            <person name="Hara Y."/>
            <person name="Koshikawa S."/>
            <person name="Sagara H."/>
            <person name="Miura T."/>
            <person name="Yokobori S."/>
            <person name="Miyagawa K."/>
            <person name="Suzuki Y."/>
            <person name="Kubo T."/>
            <person name="Oyama M."/>
            <person name="Kohara Y."/>
            <person name="Fujiyama A."/>
            <person name="Arakawa K."/>
            <person name="Katayama T."/>
            <person name="Toyoda A."/>
            <person name="Kunieda T."/>
        </authorList>
    </citation>
    <scope>NUCLEOTIDE SEQUENCE [LARGE SCALE GENOMIC DNA]</scope>
    <source>
        <strain evidence="7 8">YOKOZUNA-1</strain>
    </source>
</reference>
<feature type="compositionally biased region" description="Polar residues" evidence="5">
    <location>
        <begin position="221"/>
        <end position="230"/>
    </location>
</feature>
<dbReference type="InterPro" id="IPR014722">
    <property type="entry name" value="Rib_uL2_dom2"/>
</dbReference>
<evidence type="ECO:0000256" key="3">
    <source>
        <dbReference type="ARBA" id="ARBA00022771"/>
    </source>
</evidence>
<dbReference type="InterPro" id="IPR038254">
    <property type="entry name" value="KIN17_WH-like_sf"/>
</dbReference>
<dbReference type="Pfam" id="PF18131">
    <property type="entry name" value="KN17_SH3"/>
    <property type="match status" value="1"/>
</dbReference>
<dbReference type="InterPro" id="IPR019447">
    <property type="entry name" value="DNA/RNA-bd_Kin17_WH-like_dom"/>
</dbReference>
<keyword evidence="4" id="KW-0862">Zinc</keyword>
<dbReference type="GO" id="GO:0003690">
    <property type="term" value="F:double-stranded DNA binding"/>
    <property type="evidence" value="ECO:0007669"/>
    <property type="project" value="TreeGrafter"/>
</dbReference>
<dbReference type="Gene3D" id="1.10.10.2030">
    <property type="entry name" value="DNA/RNA-binding protein Kin17, conserved domain"/>
    <property type="match status" value="1"/>
</dbReference>
<sequence>MGKHDAFSPKAIANRIKSKGLQKLRWYCEMCQKQCRDANGFKCHTTSEAHQRQLLLFGENPNGFLGTFSSDFEKGYMDILRRQYGGRRVAANQVYQEYIKDKQHVHMNATKWMSLTGFVTYLGKSGKAVVDNTEKGWFIKYIERDPEELARQESLRRRDKVELDDEERTQKAISEQVQKALEERPSTSTGYSELQRDEEHKVSISFKPVIKKEENPDGERLSSTSASGSTAELRPPLKFNALSQLSRTSALLREPSLAKSTKSGTTEKRKSSLEQIVEEEIKRKRMEERKDYWLFENIVVKLTTRRLGDELWNKKGVVKELKDKHTALVELLDDKHTRVQLDDVHVQTVLPALGRTVMVVNGPYRGSEATLNYIDEGKNTACIKLTTGRFRGTVVEDARYDDISKLHVKKD</sequence>
<dbReference type="InterPro" id="IPR056767">
    <property type="entry name" value="C2H2-Znf_KIN17"/>
</dbReference>
<dbReference type="EMBL" id="BDGG01000002">
    <property type="protein sequence ID" value="GAU94622.1"/>
    <property type="molecule type" value="Genomic_DNA"/>
</dbReference>
<dbReference type="FunFam" id="2.30.30.30:FF:000021">
    <property type="entry name" value="DNA/RNA-binding protein KIN17, putative"/>
    <property type="match status" value="1"/>
</dbReference>
<dbReference type="Pfam" id="PF10357">
    <property type="entry name" value="WH_KIN17"/>
    <property type="match status" value="1"/>
</dbReference>
<dbReference type="PANTHER" id="PTHR12805">
    <property type="entry name" value="KIN17 KIN, ANTIGENIC DETERMINANT OF RECA PROTEIN HOMOLOG"/>
    <property type="match status" value="1"/>
</dbReference>
<dbReference type="FunFam" id="1.10.10.2030:FF:000001">
    <property type="entry name" value="DNA/RNA-binding protein KIN17, putative"/>
    <property type="match status" value="1"/>
</dbReference>
<feature type="compositionally biased region" description="Basic and acidic residues" evidence="5">
    <location>
        <begin position="150"/>
        <end position="161"/>
    </location>
</feature>
<organism evidence="7 8">
    <name type="scientific">Ramazzottius varieornatus</name>
    <name type="common">Water bear</name>
    <name type="synonym">Tardigrade</name>
    <dbReference type="NCBI Taxonomy" id="947166"/>
    <lineage>
        <taxon>Eukaryota</taxon>
        <taxon>Metazoa</taxon>
        <taxon>Ecdysozoa</taxon>
        <taxon>Tardigrada</taxon>
        <taxon>Eutardigrada</taxon>
        <taxon>Parachela</taxon>
        <taxon>Hypsibioidea</taxon>
        <taxon>Ramazzottiidae</taxon>
        <taxon>Ramazzottius</taxon>
    </lineage>
</organism>
<feature type="region of interest" description="Disordered" evidence="5">
    <location>
        <begin position="150"/>
        <end position="232"/>
    </location>
</feature>
<keyword evidence="2" id="KW-0479">Metal-binding</keyword>
<evidence type="ECO:0000259" key="6">
    <source>
        <dbReference type="SMART" id="SM01253"/>
    </source>
</evidence>
<feature type="compositionally biased region" description="Basic and acidic residues" evidence="5">
    <location>
        <begin position="210"/>
        <end position="220"/>
    </location>
</feature>
<dbReference type="InterPro" id="IPR036236">
    <property type="entry name" value="Znf_C2H2_sf"/>
</dbReference>
<gene>
    <name evidence="7" type="primary">RvY_06360-1</name>
    <name evidence="7" type="synonym">RvY_06360.1</name>
    <name evidence="7" type="ORF">RvY_06360</name>
</gene>
<comment type="caution">
    <text evidence="7">The sequence shown here is derived from an EMBL/GenBank/DDBJ whole genome shotgun (WGS) entry which is preliminary data.</text>
</comment>
<dbReference type="SUPFAM" id="SSF57667">
    <property type="entry name" value="beta-beta-alpha zinc fingers"/>
    <property type="match status" value="1"/>
</dbReference>
<evidence type="ECO:0000256" key="4">
    <source>
        <dbReference type="ARBA" id="ARBA00022833"/>
    </source>
</evidence>
<dbReference type="CDD" id="cd13155">
    <property type="entry name" value="KOW_KIN17"/>
    <property type="match status" value="1"/>
</dbReference>